<name>G3VL91_SARHA</name>
<dbReference type="Gene3D" id="2.60.40.10">
    <property type="entry name" value="Immunoglobulins"/>
    <property type="match status" value="2"/>
</dbReference>
<dbReference type="PANTHER" id="PTHR21462:SF2">
    <property type="entry name" value="CELL SURFACE GLYCOPROTEIN CD200 RECEPTOR 2"/>
    <property type="match status" value="1"/>
</dbReference>
<dbReference type="OrthoDB" id="8915654at2759"/>
<comment type="similarity">
    <text evidence="2">Belongs to the CD200R family.</text>
</comment>
<dbReference type="FunFam" id="2.60.40.10:FF:000584">
    <property type="entry name" value="Cell surface glycoprotein CD200 receptor 1"/>
    <property type="match status" value="1"/>
</dbReference>
<evidence type="ECO:0000256" key="7">
    <source>
        <dbReference type="ARBA" id="ARBA00023157"/>
    </source>
</evidence>
<dbReference type="OMA" id="MKAGTNM"/>
<evidence type="ECO:0000256" key="5">
    <source>
        <dbReference type="ARBA" id="ARBA00022989"/>
    </source>
</evidence>
<dbReference type="AlphaFoldDB" id="G3VL91"/>
<evidence type="ECO:0000256" key="3">
    <source>
        <dbReference type="ARBA" id="ARBA00022692"/>
    </source>
</evidence>
<dbReference type="GO" id="GO:0009897">
    <property type="term" value="C:external side of plasma membrane"/>
    <property type="evidence" value="ECO:0007669"/>
    <property type="project" value="TreeGrafter"/>
</dbReference>
<gene>
    <name evidence="13" type="primary">LOC100934611</name>
</gene>
<keyword evidence="8" id="KW-0675">Receptor</keyword>
<dbReference type="GeneTree" id="ENSGT00390000014496"/>
<evidence type="ECO:0000256" key="8">
    <source>
        <dbReference type="ARBA" id="ARBA00023170"/>
    </source>
</evidence>
<keyword evidence="6 10" id="KW-0472">Membrane</keyword>
<dbReference type="InterPro" id="IPR013106">
    <property type="entry name" value="Ig_V-set"/>
</dbReference>
<feature type="chain" id="PRO_5003457532" description="Ig-like domain-containing protein" evidence="11">
    <location>
        <begin position="32"/>
        <end position="318"/>
    </location>
</feature>
<dbReference type="Proteomes" id="UP000007648">
    <property type="component" value="Unassembled WGS sequence"/>
</dbReference>
<dbReference type="Pfam" id="PF07686">
    <property type="entry name" value="V-set"/>
    <property type="match status" value="1"/>
</dbReference>
<dbReference type="FunCoup" id="G3VL91">
    <property type="interactions" value="35"/>
</dbReference>
<evidence type="ECO:0000256" key="9">
    <source>
        <dbReference type="ARBA" id="ARBA00023180"/>
    </source>
</evidence>
<keyword evidence="3 10" id="KW-0812">Transmembrane</keyword>
<evidence type="ECO:0000256" key="4">
    <source>
        <dbReference type="ARBA" id="ARBA00022729"/>
    </source>
</evidence>
<dbReference type="STRING" id="9305.ENSSHAP00000003946"/>
<evidence type="ECO:0000256" key="10">
    <source>
        <dbReference type="SAM" id="Phobius"/>
    </source>
</evidence>
<keyword evidence="7" id="KW-1015">Disulfide bond</keyword>
<dbReference type="InterPro" id="IPR013783">
    <property type="entry name" value="Ig-like_fold"/>
</dbReference>
<evidence type="ECO:0000256" key="2">
    <source>
        <dbReference type="ARBA" id="ARBA00008215"/>
    </source>
</evidence>
<keyword evidence="14" id="KW-1185">Reference proteome</keyword>
<sequence length="318" mass="35603">MEMNSFWKSFDLMLLTLLISFLVVDYKSTEAETQVPSANMSAGQVSQQCHTNATIKVSVQMDTDVVLCCLHCSPKEFVMITWTIFPGDETSCIIAYKKDKNITKETNCSGTRITWESEPERNFSLHIEPVTIHHEGYYQCDLVTPDGNFRSLYHLSVLVPPPVVNLSEEENGTVVCKAAAGKPAAQISWVPKGDCFTVKETHDNRTVTVKSTCTRNSFNASNVSCFISHLTGNRTLYLNHEILSPQTSSKFLFWILSVIPLGFVGLVFYKKSSWCRKCPKPEATPGTGEDEVEPYASYTEKSNPLYDCRTEVKISTTS</sequence>
<dbReference type="InParanoid" id="G3VL91"/>
<feature type="domain" description="Ig-like" evidence="12">
    <location>
        <begin position="161"/>
        <end position="244"/>
    </location>
</feature>
<dbReference type="RefSeq" id="XP_012402478.1">
    <property type="nucleotide sequence ID" value="XM_012547024.3"/>
</dbReference>
<keyword evidence="4 11" id="KW-0732">Signal</keyword>
<evidence type="ECO:0000256" key="6">
    <source>
        <dbReference type="ARBA" id="ARBA00023136"/>
    </source>
</evidence>
<dbReference type="InterPro" id="IPR007110">
    <property type="entry name" value="Ig-like_dom"/>
</dbReference>
<evidence type="ECO:0000256" key="11">
    <source>
        <dbReference type="SAM" id="SignalP"/>
    </source>
</evidence>
<dbReference type="KEGG" id="shr:100934611"/>
<evidence type="ECO:0000313" key="14">
    <source>
        <dbReference type="Proteomes" id="UP000007648"/>
    </source>
</evidence>
<accession>G3VL91</accession>
<evidence type="ECO:0000313" key="13">
    <source>
        <dbReference type="Ensembl" id="ENSSHAP00000003946.1"/>
    </source>
</evidence>
<feature type="transmembrane region" description="Helical" evidence="10">
    <location>
        <begin position="251"/>
        <end position="269"/>
    </location>
</feature>
<organism evidence="13 14">
    <name type="scientific">Sarcophilus harrisii</name>
    <name type="common">Tasmanian devil</name>
    <name type="synonym">Sarcophilus laniarius</name>
    <dbReference type="NCBI Taxonomy" id="9305"/>
    <lineage>
        <taxon>Eukaryota</taxon>
        <taxon>Metazoa</taxon>
        <taxon>Chordata</taxon>
        <taxon>Craniata</taxon>
        <taxon>Vertebrata</taxon>
        <taxon>Euteleostomi</taxon>
        <taxon>Mammalia</taxon>
        <taxon>Metatheria</taxon>
        <taxon>Dasyuromorphia</taxon>
        <taxon>Dasyuridae</taxon>
        <taxon>Sarcophilus</taxon>
    </lineage>
</organism>
<dbReference type="GO" id="GO:0150077">
    <property type="term" value="P:regulation of neuroinflammatory response"/>
    <property type="evidence" value="ECO:0007669"/>
    <property type="project" value="InterPro"/>
</dbReference>
<dbReference type="InterPro" id="IPR036179">
    <property type="entry name" value="Ig-like_dom_sf"/>
</dbReference>
<reference evidence="13" key="3">
    <citation type="submission" date="2025-09" db="UniProtKB">
        <authorList>
            <consortium name="Ensembl"/>
        </authorList>
    </citation>
    <scope>IDENTIFICATION</scope>
</reference>
<keyword evidence="5 10" id="KW-1133">Transmembrane helix</keyword>
<reference evidence="13" key="2">
    <citation type="submission" date="2025-08" db="UniProtKB">
        <authorList>
            <consortium name="Ensembl"/>
        </authorList>
    </citation>
    <scope>IDENTIFICATION</scope>
</reference>
<protein>
    <recommendedName>
        <fullName evidence="12">Ig-like domain-containing protein</fullName>
    </recommendedName>
</protein>
<dbReference type="HOGENOM" id="CLU_069156_0_0_1"/>
<evidence type="ECO:0000259" key="12">
    <source>
        <dbReference type="PROSITE" id="PS50835"/>
    </source>
</evidence>
<keyword evidence="9" id="KW-0325">Glycoprotein</keyword>
<comment type="subcellular location">
    <subcellularLocation>
        <location evidence="1">Membrane</location>
        <topology evidence="1">Single-pass type I membrane protein</topology>
    </subcellularLocation>
</comment>
<reference evidence="13 14" key="1">
    <citation type="journal article" date="2011" name="Proc. Natl. Acad. Sci. U.S.A.">
        <title>Genetic diversity and population structure of the endangered marsupial Sarcophilus harrisii (Tasmanian devil).</title>
        <authorList>
            <person name="Miller W."/>
            <person name="Hayes V.M."/>
            <person name="Ratan A."/>
            <person name="Petersen D.C."/>
            <person name="Wittekindt N.E."/>
            <person name="Miller J."/>
            <person name="Walenz B."/>
            <person name="Knight J."/>
            <person name="Qi J."/>
            <person name="Zhao F."/>
            <person name="Wang Q."/>
            <person name="Bedoya-Reina O.C."/>
            <person name="Katiyar N."/>
            <person name="Tomsho L.P."/>
            <person name="Kasson L.M."/>
            <person name="Hardie R.A."/>
            <person name="Woodbridge P."/>
            <person name="Tindall E.A."/>
            <person name="Bertelsen M.F."/>
            <person name="Dixon D."/>
            <person name="Pyecroft S."/>
            <person name="Helgen K.M."/>
            <person name="Lesk A.M."/>
            <person name="Pringle T.H."/>
            <person name="Patterson N."/>
            <person name="Zhang Y."/>
            <person name="Kreiss A."/>
            <person name="Woods G.M."/>
            <person name="Jones M.E."/>
            <person name="Schuster S.C."/>
        </authorList>
    </citation>
    <scope>NUCLEOTIDE SEQUENCE [LARGE SCALE GENOMIC DNA]</scope>
</reference>
<dbReference type="eggNOG" id="ENOG502S9IV">
    <property type="taxonomic scope" value="Eukaryota"/>
</dbReference>
<feature type="signal peptide" evidence="11">
    <location>
        <begin position="1"/>
        <end position="31"/>
    </location>
</feature>
<dbReference type="PROSITE" id="PS50835">
    <property type="entry name" value="IG_LIKE"/>
    <property type="match status" value="1"/>
</dbReference>
<dbReference type="GeneID" id="100934611"/>
<dbReference type="Ensembl" id="ENSSHAT00000003986.2">
    <property type="protein sequence ID" value="ENSSHAP00000003946.1"/>
    <property type="gene ID" value="ENSSHAG00000003475.2"/>
</dbReference>
<dbReference type="PANTHER" id="PTHR21462">
    <property type="entry name" value="CELL SURFACE GLYCOPROTEIN OX2 RECEPTOR PRECURSOR"/>
    <property type="match status" value="1"/>
</dbReference>
<proteinExistence type="inferred from homology"/>
<dbReference type="SUPFAM" id="SSF48726">
    <property type="entry name" value="Immunoglobulin"/>
    <property type="match status" value="2"/>
</dbReference>
<dbReference type="InterPro" id="IPR040012">
    <property type="entry name" value="CD200R"/>
</dbReference>
<dbReference type="GO" id="GO:0038023">
    <property type="term" value="F:signaling receptor activity"/>
    <property type="evidence" value="ECO:0007669"/>
    <property type="project" value="InterPro"/>
</dbReference>
<evidence type="ECO:0000256" key="1">
    <source>
        <dbReference type="ARBA" id="ARBA00004479"/>
    </source>
</evidence>